<evidence type="ECO:0000313" key="9">
    <source>
        <dbReference type="EMBL" id="KAE9219441.1"/>
    </source>
</evidence>
<evidence type="ECO:0000313" key="2">
    <source>
        <dbReference type="EMBL" id="KAE8922364.1"/>
    </source>
</evidence>
<dbReference type="Proteomes" id="UP000440732">
    <property type="component" value="Unassembled WGS sequence"/>
</dbReference>
<proteinExistence type="predicted"/>
<dbReference type="Proteomes" id="UP000476176">
    <property type="component" value="Unassembled WGS sequence"/>
</dbReference>
<gene>
    <name evidence="10" type="ORF">PF001_g26015</name>
    <name evidence="9" type="ORF">PF002_g16187</name>
    <name evidence="8" type="ORF">PF004_g25584</name>
    <name evidence="7" type="ORF">PF005_g26564</name>
    <name evidence="4" type="ORF">PF006_g26006</name>
    <name evidence="6" type="ORF">PF007_g14998</name>
    <name evidence="2" type="ORF">PF009_g27374</name>
    <name evidence="5" type="ORF">PF010_g19683</name>
    <name evidence="3" type="ORF">PF011_g24754</name>
</gene>
<dbReference type="EMBL" id="QXFW01002873">
    <property type="protein sequence ID" value="KAE8974727.1"/>
    <property type="molecule type" value="Genomic_DNA"/>
</dbReference>
<dbReference type="Proteomes" id="UP000460718">
    <property type="component" value="Unassembled WGS sequence"/>
</dbReference>
<evidence type="ECO:0000313" key="18">
    <source>
        <dbReference type="Proteomes" id="UP000476176"/>
    </source>
</evidence>
<evidence type="ECO:0000313" key="15">
    <source>
        <dbReference type="Proteomes" id="UP000440732"/>
    </source>
</evidence>
<evidence type="ECO:0000313" key="8">
    <source>
        <dbReference type="EMBL" id="KAE9178106.1"/>
    </source>
</evidence>
<dbReference type="EMBL" id="QXGD01000946">
    <property type="protein sequence ID" value="KAE9219441.1"/>
    <property type="molecule type" value="Genomic_DNA"/>
</dbReference>
<keyword evidence="1" id="KW-0812">Transmembrane</keyword>
<accession>A0A6A3YJF9</accession>
<reference evidence="11 12" key="1">
    <citation type="submission" date="2018-08" db="EMBL/GenBank/DDBJ databases">
        <title>Genomic investigation of the strawberry pathogen Phytophthora fragariae indicates pathogenicity is determined by transcriptional variation in three key races.</title>
        <authorList>
            <person name="Adams T.M."/>
            <person name="Armitage A.D."/>
            <person name="Sobczyk M.K."/>
            <person name="Bates H.J."/>
            <person name="Dunwell J.M."/>
            <person name="Nellist C.F."/>
            <person name="Harrison R.J."/>
        </authorList>
    </citation>
    <scope>NUCLEOTIDE SEQUENCE [LARGE SCALE GENOMIC DNA]</scope>
    <source>
        <strain evidence="10 13">A4</strain>
        <strain evidence="9 14">BC-1</strain>
        <strain evidence="8 18">BC-23</strain>
        <strain evidence="7 12">NOV-27</strain>
        <strain evidence="4 15">NOV-5</strain>
        <strain evidence="6 16">NOV-71</strain>
        <strain evidence="2 11">NOV-9</strain>
        <strain evidence="5 19">ONT-3</strain>
        <strain evidence="3 17">SCRP245</strain>
    </source>
</reference>
<evidence type="ECO:0000313" key="14">
    <source>
        <dbReference type="Proteomes" id="UP000440367"/>
    </source>
</evidence>
<keyword evidence="12" id="KW-1185">Reference proteome</keyword>
<feature type="transmembrane region" description="Helical" evidence="1">
    <location>
        <begin position="26"/>
        <end position="47"/>
    </location>
</feature>
<dbReference type="AlphaFoldDB" id="A0A6A3YJF9"/>
<sequence>MPLSFLLAVGFFPADTTSCGGMMAVALNVCVSPAVVTALVDFACVLAEQGQRQ</sequence>
<dbReference type="EMBL" id="QXGC01003154">
    <property type="protein sequence ID" value="KAE9178106.1"/>
    <property type="molecule type" value="Genomic_DNA"/>
</dbReference>
<protein>
    <submittedName>
        <fullName evidence="9">Uncharacterized protein</fullName>
    </submittedName>
</protein>
<dbReference type="Proteomes" id="UP000441208">
    <property type="component" value="Unassembled WGS sequence"/>
</dbReference>
<dbReference type="EMBL" id="QXGE01003166">
    <property type="protein sequence ID" value="KAE9276672.1"/>
    <property type="molecule type" value="Genomic_DNA"/>
</dbReference>
<dbReference type="Proteomes" id="UP000433483">
    <property type="component" value="Unassembled WGS sequence"/>
</dbReference>
<keyword evidence="1" id="KW-0472">Membrane</keyword>
<dbReference type="Proteomes" id="UP000488956">
    <property type="component" value="Unassembled WGS sequence"/>
</dbReference>
<dbReference type="EMBL" id="QXFZ01000899">
    <property type="protein sequence ID" value="KAE9101797.1"/>
    <property type="molecule type" value="Genomic_DNA"/>
</dbReference>
<evidence type="ECO:0000313" key="11">
    <source>
        <dbReference type="Proteomes" id="UP000429523"/>
    </source>
</evidence>
<evidence type="ECO:0000313" key="13">
    <source>
        <dbReference type="Proteomes" id="UP000437068"/>
    </source>
</evidence>
<evidence type="ECO:0000313" key="12">
    <source>
        <dbReference type="Proteomes" id="UP000433483"/>
    </source>
</evidence>
<evidence type="ECO:0000313" key="4">
    <source>
        <dbReference type="EMBL" id="KAE9086534.1"/>
    </source>
</evidence>
<evidence type="ECO:0000313" key="6">
    <source>
        <dbReference type="EMBL" id="KAE9101797.1"/>
    </source>
</evidence>
<dbReference type="EMBL" id="QXGF01003120">
    <property type="protein sequence ID" value="KAE8922364.1"/>
    <property type="molecule type" value="Genomic_DNA"/>
</dbReference>
<dbReference type="EMBL" id="QXFX01001605">
    <property type="protein sequence ID" value="KAE9087557.1"/>
    <property type="molecule type" value="Genomic_DNA"/>
</dbReference>
<comment type="caution">
    <text evidence="9">The sequence shown here is derived from an EMBL/GenBank/DDBJ whole genome shotgun (WGS) entry which is preliminary data.</text>
</comment>
<dbReference type="Proteomes" id="UP000440367">
    <property type="component" value="Unassembled WGS sequence"/>
</dbReference>
<name>A0A6A3YJF9_9STRA</name>
<keyword evidence="1" id="KW-1133">Transmembrane helix</keyword>
<evidence type="ECO:0000313" key="19">
    <source>
        <dbReference type="Proteomes" id="UP000488956"/>
    </source>
</evidence>
<dbReference type="Proteomes" id="UP000429523">
    <property type="component" value="Unassembled WGS sequence"/>
</dbReference>
<evidence type="ECO:0000313" key="17">
    <source>
        <dbReference type="Proteomes" id="UP000460718"/>
    </source>
</evidence>
<evidence type="ECO:0000313" key="16">
    <source>
        <dbReference type="Proteomes" id="UP000441208"/>
    </source>
</evidence>
<dbReference type="Proteomes" id="UP000437068">
    <property type="component" value="Unassembled WGS sequence"/>
</dbReference>
<dbReference type="EMBL" id="QXGA01003178">
    <property type="protein sequence ID" value="KAE9086534.1"/>
    <property type="molecule type" value="Genomic_DNA"/>
</dbReference>
<dbReference type="EMBL" id="QXGB01003104">
    <property type="protein sequence ID" value="KAE9172753.1"/>
    <property type="molecule type" value="Genomic_DNA"/>
</dbReference>
<evidence type="ECO:0000313" key="3">
    <source>
        <dbReference type="EMBL" id="KAE8974727.1"/>
    </source>
</evidence>
<organism evidence="9 14">
    <name type="scientific">Phytophthora fragariae</name>
    <dbReference type="NCBI Taxonomy" id="53985"/>
    <lineage>
        <taxon>Eukaryota</taxon>
        <taxon>Sar</taxon>
        <taxon>Stramenopiles</taxon>
        <taxon>Oomycota</taxon>
        <taxon>Peronosporomycetes</taxon>
        <taxon>Peronosporales</taxon>
        <taxon>Peronosporaceae</taxon>
        <taxon>Phytophthora</taxon>
    </lineage>
</organism>
<evidence type="ECO:0000313" key="7">
    <source>
        <dbReference type="EMBL" id="KAE9172753.1"/>
    </source>
</evidence>
<evidence type="ECO:0000313" key="10">
    <source>
        <dbReference type="EMBL" id="KAE9276672.1"/>
    </source>
</evidence>
<evidence type="ECO:0000313" key="5">
    <source>
        <dbReference type="EMBL" id="KAE9087557.1"/>
    </source>
</evidence>
<evidence type="ECO:0000256" key="1">
    <source>
        <dbReference type="SAM" id="Phobius"/>
    </source>
</evidence>